<dbReference type="eggNOG" id="COG0438">
    <property type="taxonomic scope" value="Bacteria"/>
</dbReference>
<evidence type="ECO:0000256" key="1">
    <source>
        <dbReference type="ARBA" id="ARBA00022679"/>
    </source>
</evidence>
<dbReference type="GO" id="GO:0016757">
    <property type="term" value="F:glycosyltransferase activity"/>
    <property type="evidence" value="ECO:0007669"/>
    <property type="project" value="InterPro"/>
</dbReference>
<dbReference type="HOGENOM" id="CLU_009583_2_2_9"/>
<dbReference type="CDD" id="cd03801">
    <property type="entry name" value="GT4_PimA-like"/>
    <property type="match status" value="1"/>
</dbReference>
<dbReference type="KEGG" id="bpb:bpr_I0392"/>
<keyword evidence="1 3" id="KW-0808">Transferase</keyword>
<dbReference type="PANTHER" id="PTHR46401:SF2">
    <property type="entry name" value="GLYCOSYLTRANSFERASE WBBK-RELATED"/>
    <property type="match status" value="1"/>
</dbReference>
<name>E0RZE3_BUTPB</name>
<dbReference type="AlphaFoldDB" id="E0RZE3"/>
<protein>
    <submittedName>
        <fullName evidence="3">Glycosyl transferase GT4 family</fullName>
    </submittedName>
</protein>
<dbReference type="GO" id="GO:0009103">
    <property type="term" value="P:lipopolysaccharide biosynthetic process"/>
    <property type="evidence" value="ECO:0007669"/>
    <property type="project" value="TreeGrafter"/>
</dbReference>
<feature type="domain" description="Glycosyl transferase family 1" evidence="2">
    <location>
        <begin position="197"/>
        <end position="371"/>
    </location>
</feature>
<dbReference type="EMBL" id="CP001810">
    <property type="protein sequence ID" value="ADL33140.1"/>
    <property type="molecule type" value="Genomic_DNA"/>
</dbReference>
<dbReference type="CAZy" id="GT4">
    <property type="family name" value="Glycosyltransferase Family 4"/>
</dbReference>
<dbReference type="InterPro" id="IPR001296">
    <property type="entry name" value="Glyco_trans_1"/>
</dbReference>
<dbReference type="Pfam" id="PF00534">
    <property type="entry name" value="Glycos_transf_1"/>
    <property type="match status" value="1"/>
</dbReference>
<evidence type="ECO:0000313" key="4">
    <source>
        <dbReference type="Proteomes" id="UP000001299"/>
    </source>
</evidence>
<sequence length="398" mass="45599">MTMNIKSLRIQKDHNKITILALSWRDIESPNKGGAEVQTHAMLSLLPKGKYRIIHFSALYDGMDDYSEIDGITYYRAGNVFSVIALAYAFYKHNQDAIDFVLDQCNTHRFFTPFYVPLEKRIFYIHQMTKEIWKINMKFPFSVVGQFAEKYMTRLYRKGFTITVSESTARDLVKLGFDRNRILIVPQVLRQKPLPKEEFPRKTEFPSFVYVGRFIPYKGIDIVVEALGIIKKKYPSAKLSIIGKYDEKYVSDNLIPICKKYGMTIGASPNDETYDIRCTGFISEKEKVEILGSAHALLFLSVREGWGIPISEAAYVGTPSIVFDSPGLRDAVNFGRAGYVTKERSADAAAECMRMVIEEKADYDKMRDAAYDYTVTYLGKDYISILDEVLEKIISCNR</sequence>
<accession>E0RZE3</accession>
<gene>
    <name evidence="3" type="ordered locus">bpr_I0392</name>
</gene>
<dbReference type="PANTHER" id="PTHR46401">
    <property type="entry name" value="GLYCOSYLTRANSFERASE WBBK-RELATED"/>
    <property type="match status" value="1"/>
</dbReference>
<proteinExistence type="predicted"/>
<evidence type="ECO:0000313" key="3">
    <source>
        <dbReference type="EMBL" id="ADL33140.1"/>
    </source>
</evidence>
<dbReference type="SUPFAM" id="SSF53756">
    <property type="entry name" value="UDP-Glycosyltransferase/glycogen phosphorylase"/>
    <property type="match status" value="1"/>
</dbReference>
<dbReference type="STRING" id="515622.bpr_I0392"/>
<keyword evidence="4" id="KW-1185">Reference proteome</keyword>
<organism evidence="3 4">
    <name type="scientific">Butyrivibrio proteoclasticus (strain ATCC 51982 / DSM 14932 / B316)</name>
    <name type="common">Clostridium proteoclasticum</name>
    <dbReference type="NCBI Taxonomy" id="515622"/>
    <lineage>
        <taxon>Bacteria</taxon>
        <taxon>Bacillati</taxon>
        <taxon>Bacillota</taxon>
        <taxon>Clostridia</taxon>
        <taxon>Lachnospirales</taxon>
        <taxon>Lachnospiraceae</taxon>
        <taxon>Butyrivibrio</taxon>
    </lineage>
</organism>
<reference evidence="3 4" key="1">
    <citation type="journal article" date="2010" name="PLoS ONE">
        <title>The glycobiome of the rumen bacterium Butyrivibrio proteoclasticus B316(T) highlights adaptation to a polysaccharide-rich environment.</title>
        <authorList>
            <person name="Kelly W.J."/>
            <person name="Leahy S.C."/>
            <person name="Altermann E."/>
            <person name="Yeoman C.J."/>
            <person name="Dunne J.C."/>
            <person name="Kong Z."/>
            <person name="Pacheco D.M."/>
            <person name="Li D."/>
            <person name="Noel S.J."/>
            <person name="Moon C.D."/>
            <person name="Cookson A.L."/>
            <person name="Attwood G.T."/>
        </authorList>
    </citation>
    <scope>NUCLEOTIDE SEQUENCE [LARGE SCALE GENOMIC DNA]</scope>
    <source>
        <strain evidence="4">ATCC 51982 / DSM 14932 / B316</strain>
    </source>
</reference>
<evidence type="ECO:0000259" key="2">
    <source>
        <dbReference type="Pfam" id="PF00534"/>
    </source>
</evidence>
<dbReference type="Proteomes" id="UP000001299">
    <property type="component" value="Chromosome 1"/>
</dbReference>
<dbReference type="Gene3D" id="3.40.50.2000">
    <property type="entry name" value="Glycogen Phosphorylase B"/>
    <property type="match status" value="1"/>
</dbReference>